<sequence length="92" mass="10809">MEWQHFLSLSIYVKRKGEHNKALLILKRPHQKSNRDPEEEYSKDFEPSMDVLKLCIGKEQLISTTAQACRCISVEFFDKGIYHELFLHNLAS</sequence>
<dbReference type="AlphaFoldDB" id="A0AAV2BWM6"/>
<evidence type="ECO:0000313" key="2">
    <source>
        <dbReference type="Proteomes" id="UP001497382"/>
    </source>
</evidence>
<dbReference type="EMBL" id="CAXIEN010000516">
    <property type="protein sequence ID" value="CAL1299748.1"/>
    <property type="molecule type" value="Genomic_DNA"/>
</dbReference>
<proteinExistence type="predicted"/>
<dbReference type="Proteomes" id="UP001497382">
    <property type="component" value="Unassembled WGS sequence"/>
</dbReference>
<keyword evidence="2" id="KW-1185">Reference proteome</keyword>
<protein>
    <submittedName>
        <fullName evidence="1">Uncharacterized protein</fullName>
    </submittedName>
</protein>
<evidence type="ECO:0000313" key="1">
    <source>
        <dbReference type="EMBL" id="CAL1299748.1"/>
    </source>
</evidence>
<reference evidence="1 2" key="1">
    <citation type="submission" date="2024-04" db="EMBL/GenBank/DDBJ databases">
        <authorList>
            <person name="Rising A."/>
            <person name="Reimegard J."/>
            <person name="Sonavane S."/>
            <person name="Akerstrom W."/>
            <person name="Nylinder S."/>
            <person name="Hedman E."/>
            <person name="Kallberg Y."/>
        </authorList>
    </citation>
    <scope>NUCLEOTIDE SEQUENCE [LARGE SCALE GENOMIC DNA]</scope>
</reference>
<comment type="caution">
    <text evidence="1">The sequence shown here is derived from an EMBL/GenBank/DDBJ whole genome shotgun (WGS) entry which is preliminary data.</text>
</comment>
<organism evidence="1 2">
    <name type="scientific">Larinioides sclopetarius</name>
    <dbReference type="NCBI Taxonomy" id="280406"/>
    <lineage>
        <taxon>Eukaryota</taxon>
        <taxon>Metazoa</taxon>
        <taxon>Ecdysozoa</taxon>
        <taxon>Arthropoda</taxon>
        <taxon>Chelicerata</taxon>
        <taxon>Arachnida</taxon>
        <taxon>Araneae</taxon>
        <taxon>Araneomorphae</taxon>
        <taxon>Entelegynae</taxon>
        <taxon>Araneoidea</taxon>
        <taxon>Araneidae</taxon>
        <taxon>Larinioides</taxon>
    </lineage>
</organism>
<gene>
    <name evidence="1" type="ORF">LARSCL_LOCUS21549</name>
</gene>
<name>A0AAV2BWM6_9ARAC</name>
<accession>A0AAV2BWM6</accession>